<sequence>YCSYCERRMSTSLAVEHVLPKSIYPDLETEWANFLLACVNCNSVKGSTDIKREDHIWPDNDNTFLAFVYAKGGFVYLADDLNAEQRSKAQALLDLVGLQRHQAANWPDPRDRDQRWRQRDEVWAVAEIFRARFEALDQVDAVRELVLEAAQGYGFFSVWMTVFEDYPTIRAGLIQLFAGTAPSCFTPNGKPINRPGRVI</sequence>
<evidence type="ECO:0000313" key="3">
    <source>
        <dbReference type="Proteomes" id="UP000615026"/>
    </source>
</evidence>
<dbReference type="Gene3D" id="1.10.30.50">
    <property type="match status" value="1"/>
</dbReference>
<comment type="caution">
    <text evidence="2">The sequence shown here is derived from an EMBL/GenBank/DDBJ whole genome shotgun (WGS) entry which is preliminary data.</text>
</comment>
<keyword evidence="2" id="KW-0255">Endonuclease</keyword>
<dbReference type="Proteomes" id="UP000615026">
    <property type="component" value="Unassembled WGS sequence"/>
</dbReference>
<dbReference type="RefSeq" id="WP_193996370.1">
    <property type="nucleotide sequence ID" value="NZ_JADEXP010000449.1"/>
</dbReference>
<feature type="domain" description="HNH" evidence="1">
    <location>
        <begin position="2"/>
        <end position="47"/>
    </location>
</feature>
<dbReference type="GO" id="GO:0008270">
    <property type="term" value="F:zinc ion binding"/>
    <property type="evidence" value="ECO:0007669"/>
    <property type="project" value="InterPro"/>
</dbReference>
<gene>
    <name evidence="2" type="ORF">IQ260_28085</name>
</gene>
<evidence type="ECO:0000313" key="2">
    <source>
        <dbReference type="EMBL" id="MBE9070508.1"/>
    </source>
</evidence>
<dbReference type="InterPro" id="IPR003615">
    <property type="entry name" value="HNH_nuc"/>
</dbReference>
<keyword evidence="3" id="KW-1185">Reference proteome</keyword>
<keyword evidence="2" id="KW-0540">Nuclease</keyword>
<reference evidence="2" key="1">
    <citation type="submission" date="2020-10" db="EMBL/GenBank/DDBJ databases">
        <authorList>
            <person name="Castelo-Branco R."/>
            <person name="Eusebio N."/>
            <person name="Adriana R."/>
            <person name="Vieira A."/>
            <person name="Brugerolle De Fraissinette N."/>
            <person name="Rezende De Castro R."/>
            <person name="Schneider M.P."/>
            <person name="Vasconcelos V."/>
            <person name="Leao P.N."/>
        </authorList>
    </citation>
    <scope>NUCLEOTIDE SEQUENCE</scope>
    <source>
        <strain evidence="2">LEGE 11479</strain>
    </source>
</reference>
<accession>A0A929FDE0</accession>
<organism evidence="2 3">
    <name type="scientific">Leptolyngbya cf. ectocarpi LEGE 11479</name>
    <dbReference type="NCBI Taxonomy" id="1828722"/>
    <lineage>
        <taxon>Bacteria</taxon>
        <taxon>Bacillati</taxon>
        <taxon>Cyanobacteriota</taxon>
        <taxon>Cyanophyceae</taxon>
        <taxon>Leptolyngbyales</taxon>
        <taxon>Leptolyngbyaceae</taxon>
        <taxon>Leptolyngbya group</taxon>
        <taxon>Leptolyngbya</taxon>
    </lineage>
</organism>
<protein>
    <submittedName>
        <fullName evidence="2">HNH endonuclease</fullName>
    </submittedName>
</protein>
<dbReference type="InterPro" id="IPR002711">
    <property type="entry name" value="HNH"/>
</dbReference>
<dbReference type="Pfam" id="PF01844">
    <property type="entry name" value="HNH"/>
    <property type="match status" value="1"/>
</dbReference>
<dbReference type="GO" id="GO:0003676">
    <property type="term" value="F:nucleic acid binding"/>
    <property type="evidence" value="ECO:0007669"/>
    <property type="project" value="InterPro"/>
</dbReference>
<dbReference type="AlphaFoldDB" id="A0A929FDE0"/>
<evidence type="ECO:0000259" key="1">
    <source>
        <dbReference type="Pfam" id="PF01844"/>
    </source>
</evidence>
<keyword evidence="2" id="KW-0378">Hydrolase</keyword>
<feature type="non-terminal residue" evidence="2">
    <location>
        <position position="1"/>
    </location>
</feature>
<dbReference type="EMBL" id="JADEXP010000449">
    <property type="protein sequence ID" value="MBE9070508.1"/>
    <property type="molecule type" value="Genomic_DNA"/>
</dbReference>
<name>A0A929FDE0_LEPEC</name>
<proteinExistence type="predicted"/>
<dbReference type="CDD" id="cd00085">
    <property type="entry name" value="HNHc"/>
    <property type="match status" value="1"/>
</dbReference>
<dbReference type="GO" id="GO:0004519">
    <property type="term" value="F:endonuclease activity"/>
    <property type="evidence" value="ECO:0007669"/>
    <property type="project" value="UniProtKB-KW"/>
</dbReference>